<dbReference type="GO" id="GO:0032259">
    <property type="term" value="P:methylation"/>
    <property type="evidence" value="ECO:0007669"/>
    <property type="project" value="UniProtKB-KW"/>
</dbReference>
<evidence type="ECO:0000256" key="3">
    <source>
        <dbReference type="ARBA" id="ARBA00022679"/>
    </source>
</evidence>
<dbReference type="GO" id="GO:0008168">
    <property type="term" value="F:methyltransferase activity"/>
    <property type="evidence" value="ECO:0007669"/>
    <property type="project" value="UniProtKB-KW"/>
</dbReference>
<evidence type="ECO:0000256" key="5">
    <source>
        <dbReference type="ARBA" id="ARBA00022842"/>
    </source>
</evidence>
<dbReference type="KEGG" id="dcr:108215554"/>
<dbReference type="Proteomes" id="UP000077755">
    <property type="component" value="Chromosome 4"/>
</dbReference>
<keyword evidence="5" id="KW-0460">Magnesium</keyword>
<evidence type="ECO:0000256" key="1">
    <source>
        <dbReference type="ARBA" id="ARBA00007967"/>
    </source>
</evidence>
<reference evidence="6" key="2">
    <citation type="submission" date="2022-03" db="EMBL/GenBank/DDBJ databases">
        <title>Draft title - Genomic analysis of global carrot germplasm unveils the trajectory of domestication and the origin of high carotenoid orange carrot.</title>
        <authorList>
            <person name="Iorizzo M."/>
            <person name="Ellison S."/>
            <person name="Senalik D."/>
            <person name="Macko-Podgorni A."/>
            <person name="Grzebelus D."/>
            <person name="Bostan H."/>
            <person name="Rolling W."/>
            <person name="Curaba J."/>
            <person name="Simon P."/>
        </authorList>
    </citation>
    <scope>NUCLEOTIDE SEQUENCE</scope>
    <source>
        <tissue evidence="6">Leaf</tissue>
    </source>
</reference>
<dbReference type="InterPro" id="IPR005299">
    <property type="entry name" value="MeTrfase_7"/>
</dbReference>
<dbReference type="InterPro" id="IPR029063">
    <property type="entry name" value="SAM-dependent_MTases_sf"/>
</dbReference>
<reference evidence="6" key="1">
    <citation type="journal article" date="2016" name="Nat. Genet.">
        <title>A high-quality carrot genome assembly provides new insights into carotenoid accumulation and asterid genome evolution.</title>
        <authorList>
            <person name="Iorizzo M."/>
            <person name="Ellison S."/>
            <person name="Senalik D."/>
            <person name="Zeng P."/>
            <person name="Satapoomin P."/>
            <person name="Huang J."/>
            <person name="Bowman M."/>
            <person name="Iovene M."/>
            <person name="Sanseverino W."/>
            <person name="Cavagnaro P."/>
            <person name="Yildiz M."/>
            <person name="Macko-Podgorni A."/>
            <person name="Moranska E."/>
            <person name="Grzebelus E."/>
            <person name="Grzebelus D."/>
            <person name="Ashrafi H."/>
            <person name="Zheng Z."/>
            <person name="Cheng S."/>
            <person name="Spooner D."/>
            <person name="Van Deynze A."/>
            <person name="Simon P."/>
        </authorList>
    </citation>
    <scope>NUCLEOTIDE SEQUENCE</scope>
    <source>
        <tissue evidence="6">Leaf</tissue>
    </source>
</reference>
<dbReference type="SUPFAM" id="SSF53335">
    <property type="entry name" value="S-adenosyl-L-methionine-dependent methyltransferases"/>
    <property type="match status" value="1"/>
</dbReference>
<protein>
    <submittedName>
        <fullName evidence="6">Uncharacterized protein</fullName>
    </submittedName>
</protein>
<keyword evidence="3" id="KW-0808">Transferase</keyword>
<dbReference type="AlphaFoldDB" id="A0AAF0WVV1"/>
<evidence type="ECO:0000256" key="4">
    <source>
        <dbReference type="ARBA" id="ARBA00022723"/>
    </source>
</evidence>
<accession>A0AAF0WVV1</accession>
<dbReference type="GO" id="GO:0046872">
    <property type="term" value="F:metal ion binding"/>
    <property type="evidence" value="ECO:0007669"/>
    <property type="project" value="UniProtKB-KW"/>
</dbReference>
<dbReference type="Gene3D" id="3.40.50.150">
    <property type="entry name" value="Vaccinia Virus protein VP39"/>
    <property type="match status" value="1"/>
</dbReference>
<evidence type="ECO:0000313" key="7">
    <source>
        <dbReference type="Proteomes" id="UP000077755"/>
    </source>
</evidence>
<comment type="similarity">
    <text evidence="1">Belongs to the methyltransferase superfamily. Type-7 methyltransferase family.</text>
</comment>
<dbReference type="PANTHER" id="PTHR31009">
    <property type="entry name" value="S-ADENOSYL-L-METHIONINE:CARBOXYL METHYLTRANSFERASE FAMILY PROTEIN"/>
    <property type="match status" value="1"/>
</dbReference>
<keyword evidence="7" id="KW-1185">Reference proteome</keyword>
<sequence>MELVNVLHMNAGDRECSYANTSALQKYVILKSAKVLEDTIEDYGTNGFSECFKLADLGCSSGPNTFLFVAKTLANVHKACAKKNLKAPDEFQVFLNDLPNNDFNTVFKMTPSFYSKLENDKALGRTLKCFVCGVPGSFYTRLFPRKSLNLVHSSYGLHWLSQVPENLLDNNKGNIYITKASPPGVYEAYFNQYKQDLTTFLRMRSEEIIPDGRVVLTILGRRASDPASKDCCYLYELLAMSLHDLVAEGSLHEEDISSFNLPIYTPSPDELKTIVESESSFCVDILETFEVKWDMRDEDEIIKSGDSSGKFMAKTARAVMEPLLASHFGNSFMDQIFERFDKHVNEHLSRGEKGSYFNILVSLRRK</sequence>
<evidence type="ECO:0000313" key="6">
    <source>
        <dbReference type="EMBL" id="WOG95861.1"/>
    </source>
</evidence>
<gene>
    <name evidence="6" type="ORF">DCAR_0415190</name>
</gene>
<dbReference type="Pfam" id="PF03492">
    <property type="entry name" value="Methyltransf_7"/>
    <property type="match status" value="1"/>
</dbReference>
<dbReference type="Gene3D" id="1.10.1200.270">
    <property type="entry name" value="Methyltransferase, alpha-helical capping domain"/>
    <property type="match status" value="1"/>
</dbReference>
<dbReference type="EMBL" id="CP093346">
    <property type="protein sequence ID" value="WOG95861.1"/>
    <property type="molecule type" value="Genomic_DNA"/>
</dbReference>
<keyword evidence="2" id="KW-0489">Methyltransferase</keyword>
<name>A0AAF0WVV1_DAUCS</name>
<evidence type="ECO:0000256" key="2">
    <source>
        <dbReference type="ARBA" id="ARBA00022603"/>
    </source>
</evidence>
<proteinExistence type="inferred from homology"/>
<dbReference type="InterPro" id="IPR042086">
    <property type="entry name" value="MeTrfase_capping"/>
</dbReference>
<keyword evidence="4" id="KW-0479">Metal-binding</keyword>
<organism evidence="6 7">
    <name type="scientific">Daucus carota subsp. sativus</name>
    <name type="common">Carrot</name>
    <dbReference type="NCBI Taxonomy" id="79200"/>
    <lineage>
        <taxon>Eukaryota</taxon>
        <taxon>Viridiplantae</taxon>
        <taxon>Streptophyta</taxon>
        <taxon>Embryophyta</taxon>
        <taxon>Tracheophyta</taxon>
        <taxon>Spermatophyta</taxon>
        <taxon>Magnoliopsida</taxon>
        <taxon>eudicotyledons</taxon>
        <taxon>Gunneridae</taxon>
        <taxon>Pentapetalae</taxon>
        <taxon>asterids</taxon>
        <taxon>campanulids</taxon>
        <taxon>Apiales</taxon>
        <taxon>Apiaceae</taxon>
        <taxon>Apioideae</taxon>
        <taxon>Scandiceae</taxon>
        <taxon>Daucinae</taxon>
        <taxon>Daucus</taxon>
        <taxon>Daucus sect. Daucus</taxon>
    </lineage>
</organism>